<feature type="transmembrane region" description="Helical" evidence="1">
    <location>
        <begin position="169"/>
        <end position="187"/>
    </location>
</feature>
<gene>
    <name evidence="2" type="ORF">F9L07_26420</name>
</gene>
<reference evidence="2 3" key="1">
    <citation type="submission" date="2019-09" db="EMBL/GenBank/DDBJ databases">
        <title>Pimelobacter sp. isolated from Paulinella.</title>
        <authorList>
            <person name="Jeong S.E."/>
        </authorList>
    </citation>
    <scope>NUCLEOTIDE SEQUENCE [LARGE SCALE GENOMIC DNA]</scope>
    <source>
        <strain evidence="2 3">Pch-N</strain>
    </source>
</reference>
<dbReference type="RefSeq" id="WP_151582807.1">
    <property type="nucleotide sequence ID" value="NZ_WBVM01000005.1"/>
</dbReference>
<sequence>MIRLEGTDGDVVAVARAAVRTLRRDRTTRRGLYPRLAAHHAARRRLAETPAPPRSPLARRVGLALWWLLYGAGLVAVLAAAALAGPPGRKTTYLRAEDAMPAATTAAVVGVVLLGMVLVLRTPRGGGTPLAATTLGVTTGGLVLLLVGYRLVVGTGDDRGVTADQLRTWTPPAVLAVLALVAVTVRVDRTRRRTPEEVPAGASRRDQERHLRRRAAELATTAPARPAAEVAAEWHGRLDRLERQGVDPRTTAQARTMTPAAWLVHTFDDGDRDVTGILN</sequence>
<dbReference type="EMBL" id="WBVM01000005">
    <property type="protein sequence ID" value="KAB2807566.1"/>
    <property type="molecule type" value="Genomic_DNA"/>
</dbReference>
<feature type="transmembrane region" description="Helical" evidence="1">
    <location>
        <begin position="63"/>
        <end position="84"/>
    </location>
</feature>
<protein>
    <submittedName>
        <fullName evidence="2">Uncharacterized protein</fullName>
    </submittedName>
</protein>
<name>A0A7J5DRT7_NOCSI</name>
<comment type="caution">
    <text evidence="2">The sequence shown here is derived from an EMBL/GenBank/DDBJ whole genome shotgun (WGS) entry which is preliminary data.</text>
</comment>
<keyword evidence="1" id="KW-0472">Membrane</keyword>
<keyword evidence="1" id="KW-1133">Transmembrane helix</keyword>
<dbReference type="Proteomes" id="UP000449906">
    <property type="component" value="Unassembled WGS sequence"/>
</dbReference>
<dbReference type="AlphaFoldDB" id="A0A7J5DRT7"/>
<accession>A0A7J5DRT7</accession>
<keyword evidence="1" id="KW-0812">Transmembrane</keyword>
<evidence type="ECO:0000313" key="2">
    <source>
        <dbReference type="EMBL" id="KAB2807566.1"/>
    </source>
</evidence>
<feature type="transmembrane region" description="Helical" evidence="1">
    <location>
        <begin position="127"/>
        <end position="149"/>
    </location>
</feature>
<feature type="transmembrane region" description="Helical" evidence="1">
    <location>
        <begin position="99"/>
        <end position="120"/>
    </location>
</feature>
<evidence type="ECO:0000256" key="1">
    <source>
        <dbReference type="SAM" id="Phobius"/>
    </source>
</evidence>
<proteinExistence type="predicted"/>
<evidence type="ECO:0000313" key="3">
    <source>
        <dbReference type="Proteomes" id="UP000449906"/>
    </source>
</evidence>
<organism evidence="2 3">
    <name type="scientific">Nocardioides simplex</name>
    <name type="common">Arthrobacter simplex</name>
    <dbReference type="NCBI Taxonomy" id="2045"/>
    <lineage>
        <taxon>Bacteria</taxon>
        <taxon>Bacillati</taxon>
        <taxon>Actinomycetota</taxon>
        <taxon>Actinomycetes</taxon>
        <taxon>Propionibacteriales</taxon>
        <taxon>Nocardioidaceae</taxon>
        <taxon>Pimelobacter</taxon>
    </lineage>
</organism>